<reference evidence="3 4" key="1">
    <citation type="submission" date="2018-04" db="EMBL/GenBank/DDBJ databases">
        <title>Genomic Encyclopedia of Type Strains, Phase IV (KMG-IV): sequencing the most valuable type-strain genomes for metagenomic binning, comparative biology and taxonomic classification.</title>
        <authorList>
            <person name="Goeker M."/>
        </authorList>
    </citation>
    <scope>NUCLEOTIDE SEQUENCE [LARGE SCALE GENOMIC DNA]</scope>
    <source>
        <strain evidence="3 4">DSM 10065</strain>
    </source>
</reference>
<dbReference type="PANTHER" id="PTHR39176">
    <property type="entry name" value="PERIPLASMIC PROTEIN-RELATED"/>
    <property type="match status" value="1"/>
</dbReference>
<evidence type="ECO:0000313" key="4">
    <source>
        <dbReference type="Proteomes" id="UP000246145"/>
    </source>
</evidence>
<proteinExistence type="predicted"/>
<gene>
    <name evidence="3" type="ORF">C7440_1700</name>
</gene>
<dbReference type="Proteomes" id="UP000246145">
    <property type="component" value="Unassembled WGS sequence"/>
</dbReference>
<keyword evidence="1" id="KW-0732">Signal</keyword>
<protein>
    <submittedName>
        <fullName evidence="3">Uncharacterized protein YecT (DUF1311 family)</fullName>
    </submittedName>
</protein>
<name>A0A2U1CMI4_9BURK</name>
<keyword evidence="4" id="KW-1185">Reference proteome</keyword>
<accession>A0A2U1CMI4</accession>
<dbReference type="PANTHER" id="PTHR39176:SF1">
    <property type="entry name" value="PERIPLASMIC PROTEIN"/>
    <property type="match status" value="1"/>
</dbReference>
<dbReference type="AlphaFoldDB" id="A0A2U1CMI4"/>
<dbReference type="Pfam" id="PF07007">
    <property type="entry name" value="LprI"/>
    <property type="match status" value="1"/>
</dbReference>
<sequence>MNTTKTLLAAIIMTFSAGALAQEAPPECGDSQVTGLVVNTINRNIRENPLIAARAGGIRAISVDAVAQVYADPAIRACLADVRRSDGVVENGYTVEWINRSSGEFAIQLVGADTLQARYGKLTAQSAPASAAANGYEACIEAAESTGEMIDCANAEAQRQDTRLNAAYKAAMAVNDKNALRTAQRQWIKDRDSQCAPNEDGGQMAGLEAADCVATMTAARADELEAMR</sequence>
<feature type="domain" description="Lysozyme inhibitor LprI-like N-terminal" evidence="2">
    <location>
        <begin position="139"/>
        <end position="224"/>
    </location>
</feature>
<dbReference type="InterPro" id="IPR009739">
    <property type="entry name" value="LprI-like_N"/>
</dbReference>
<comment type="caution">
    <text evidence="3">The sequence shown here is derived from an EMBL/GenBank/DDBJ whole genome shotgun (WGS) entry which is preliminary data.</text>
</comment>
<evidence type="ECO:0000256" key="1">
    <source>
        <dbReference type="SAM" id="SignalP"/>
    </source>
</evidence>
<dbReference type="Gene3D" id="1.20.1270.180">
    <property type="match status" value="1"/>
</dbReference>
<dbReference type="EMBL" id="QEKO01000002">
    <property type="protein sequence ID" value="PVY62207.1"/>
    <property type="molecule type" value="Genomic_DNA"/>
</dbReference>
<organism evidence="3 4">
    <name type="scientific">Pusillimonas noertemannii</name>
    <dbReference type="NCBI Taxonomy" id="305977"/>
    <lineage>
        <taxon>Bacteria</taxon>
        <taxon>Pseudomonadati</taxon>
        <taxon>Pseudomonadota</taxon>
        <taxon>Betaproteobacteria</taxon>
        <taxon>Burkholderiales</taxon>
        <taxon>Alcaligenaceae</taxon>
        <taxon>Pusillimonas</taxon>
    </lineage>
</organism>
<evidence type="ECO:0000313" key="3">
    <source>
        <dbReference type="EMBL" id="PVY62207.1"/>
    </source>
</evidence>
<dbReference type="RefSeq" id="WP_207775395.1">
    <property type="nucleotide sequence ID" value="NZ_JACCEX010000002.1"/>
</dbReference>
<feature type="chain" id="PRO_5015762739" evidence="1">
    <location>
        <begin position="22"/>
        <end position="228"/>
    </location>
</feature>
<feature type="signal peptide" evidence="1">
    <location>
        <begin position="1"/>
        <end position="21"/>
    </location>
</feature>
<evidence type="ECO:0000259" key="2">
    <source>
        <dbReference type="Pfam" id="PF07007"/>
    </source>
</evidence>